<evidence type="ECO:0000313" key="12">
    <source>
        <dbReference type="RefSeq" id="XP_022728560.1"/>
    </source>
</evidence>
<evidence type="ECO:0000313" key="5">
    <source>
        <dbReference type="RefSeq" id="XP_022728532.1"/>
    </source>
</evidence>
<evidence type="ECO:0000313" key="16">
    <source>
        <dbReference type="RefSeq" id="XP_022728574.1"/>
    </source>
</evidence>
<dbReference type="OrthoDB" id="2020741at2759"/>
<proteinExistence type="predicted"/>
<evidence type="ECO:0000313" key="9">
    <source>
        <dbReference type="RefSeq" id="XP_022728544.1"/>
    </source>
</evidence>
<dbReference type="RefSeq" id="XP_022728574.1">
    <property type="nucleotide sequence ID" value="XM_022872839.1"/>
</dbReference>
<dbReference type="RefSeq" id="XP_022728522.1">
    <property type="nucleotide sequence ID" value="XM_022872787.1"/>
</dbReference>
<gene>
    <name evidence="2 3 4 5 6 7 8 9 10 11 12 13 14 15 16" type="primary">LOC111284033</name>
</gene>
<dbReference type="RefSeq" id="XP_022728532.1">
    <property type="nucleotide sequence ID" value="XM_022872797.1"/>
</dbReference>
<dbReference type="KEGG" id="dzi:111284033"/>
<dbReference type="RefSeq" id="XP_022728544.1">
    <property type="nucleotide sequence ID" value="XM_022872809.1"/>
</dbReference>
<evidence type="ECO:0000313" key="2">
    <source>
        <dbReference type="RefSeq" id="XP_022728519.1"/>
    </source>
</evidence>
<dbReference type="RefSeq" id="XP_022728560.1">
    <property type="nucleotide sequence ID" value="XM_022872825.1"/>
</dbReference>
<dbReference type="RefSeq" id="XP_022728519.1">
    <property type="nucleotide sequence ID" value="XM_022872784.1"/>
</dbReference>
<dbReference type="RefSeq" id="XP_022728555.1">
    <property type="nucleotide sequence ID" value="XM_022872820.1"/>
</dbReference>
<evidence type="ECO:0000313" key="4">
    <source>
        <dbReference type="RefSeq" id="XP_022728528.1"/>
    </source>
</evidence>
<evidence type="ECO:0000313" key="6">
    <source>
        <dbReference type="RefSeq" id="XP_022728534.1"/>
    </source>
</evidence>
<evidence type="ECO:0000313" key="3">
    <source>
        <dbReference type="RefSeq" id="XP_022728522.1"/>
    </source>
</evidence>
<dbReference type="RefSeq" id="XP_022728542.1">
    <property type="nucleotide sequence ID" value="XM_022872807.1"/>
</dbReference>
<dbReference type="PANTHER" id="PTHR36390:SF1">
    <property type="entry name" value="MYOSIN HEAVY CHAIN-LIKE PROTEIN"/>
    <property type="match status" value="1"/>
</dbReference>
<protein>
    <submittedName>
        <fullName evidence="2 3">Uncharacterized protein LOC111284033 isoform X1</fullName>
    </submittedName>
</protein>
<name>A0A6P5XJH6_DURZI</name>
<dbReference type="RefSeq" id="XP_022728562.1">
    <property type="nucleotide sequence ID" value="XM_022872827.1"/>
</dbReference>
<evidence type="ECO:0000313" key="1">
    <source>
        <dbReference type="Proteomes" id="UP000515121"/>
    </source>
</evidence>
<evidence type="ECO:0000313" key="10">
    <source>
        <dbReference type="RefSeq" id="XP_022728550.1"/>
    </source>
</evidence>
<dbReference type="GeneID" id="111284033"/>
<evidence type="ECO:0000313" key="11">
    <source>
        <dbReference type="RefSeq" id="XP_022728555.1"/>
    </source>
</evidence>
<dbReference type="RefSeq" id="XP_022728528.1">
    <property type="nucleotide sequence ID" value="XM_022872793.1"/>
</dbReference>
<accession>A0A6P5XJH6</accession>
<dbReference type="AlphaFoldDB" id="A0A6P5XJH6"/>
<dbReference type="RefSeq" id="XP_022728550.1">
    <property type="nucleotide sequence ID" value="XM_022872815.1"/>
</dbReference>
<dbReference type="RefSeq" id="XP_022728569.1">
    <property type="nucleotide sequence ID" value="XM_022872834.1"/>
</dbReference>
<dbReference type="Proteomes" id="UP000515121">
    <property type="component" value="Unplaced"/>
</dbReference>
<evidence type="ECO:0000313" key="8">
    <source>
        <dbReference type="RefSeq" id="XP_022728542.1"/>
    </source>
</evidence>
<keyword evidence="1" id="KW-1185">Reference proteome</keyword>
<evidence type="ECO:0000313" key="15">
    <source>
        <dbReference type="RefSeq" id="XP_022728569.1"/>
    </source>
</evidence>
<evidence type="ECO:0000313" key="13">
    <source>
        <dbReference type="RefSeq" id="XP_022728562.1"/>
    </source>
</evidence>
<sequence length="180" mass="20746">MSSSSSSDEDNSIDVGELLEIETRCRELRKEKEMLKESRSQGFELIRRLELHVKSLSEARVQDKKHIQKLVGELKNCSQEIGQLSARNEDINCLNDHVHNLEIKLAGNREQRRRAAKVTLWMEKLEESVSSMALESQCEIESMKLNTMALEQTCLEATKTEEENVQERSEMNVLVEKLEV</sequence>
<evidence type="ECO:0000313" key="7">
    <source>
        <dbReference type="RefSeq" id="XP_022728538.1"/>
    </source>
</evidence>
<dbReference type="RefSeq" id="XP_022728538.1">
    <property type="nucleotide sequence ID" value="XM_022872803.1"/>
</dbReference>
<evidence type="ECO:0000313" key="14">
    <source>
        <dbReference type="RefSeq" id="XP_022728567.1"/>
    </source>
</evidence>
<organism evidence="1 9">
    <name type="scientific">Durio zibethinus</name>
    <name type="common">Durian</name>
    <dbReference type="NCBI Taxonomy" id="66656"/>
    <lineage>
        <taxon>Eukaryota</taxon>
        <taxon>Viridiplantae</taxon>
        <taxon>Streptophyta</taxon>
        <taxon>Embryophyta</taxon>
        <taxon>Tracheophyta</taxon>
        <taxon>Spermatophyta</taxon>
        <taxon>Magnoliopsida</taxon>
        <taxon>eudicotyledons</taxon>
        <taxon>Gunneridae</taxon>
        <taxon>Pentapetalae</taxon>
        <taxon>rosids</taxon>
        <taxon>malvids</taxon>
        <taxon>Malvales</taxon>
        <taxon>Malvaceae</taxon>
        <taxon>Helicteroideae</taxon>
        <taxon>Durio</taxon>
    </lineage>
</organism>
<dbReference type="RefSeq" id="XP_022728567.1">
    <property type="nucleotide sequence ID" value="XM_022872832.1"/>
</dbReference>
<dbReference type="PANTHER" id="PTHR36390">
    <property type="entry name" value="MYOSIN HEAVY CHAIN-LIKE PROTEIN"/>
    <property type="match status" value="1"/>
</dbReference>
<dbReference type="RefSeq" id="XP_022728534.1">
    <property type="nucleotide sequence ID" value="XM_022872799.1"/>
</dbReference>
<reference evidence="2 3" key="1">
    <citation type="submission" date="2025-04" db="UniProtKB">
        <authorList>
            <consortium name="RefSeq"/>
        </authorList>
    </citation>
    <scope>IDENTIFICATION</scope>
    <source>
        <tissue evidence="2 3">Fruit stalk</tissue>
    </source>
</reference>